<sequence>METRLSTYSKHSSSPPILPPHPAASPAGNGPILNQHGQASLPETSPALDQQLIRLHPAPLPPAPTSPAPKPPAPTPPKVAPRIPVPPFPHAATPPPSPCAHTSNTLPLPPLSPHLRHPTSSTSPMASNQLHSLPDTSPCPPTSQLQSPMDVSPPLAPPTLTSGIPPTCKQSSQLVHCSPAKQQPNQQPPVSTLVEHSSAPGSIHALRMPLQKAHPRHALLEPKAPPPSPTSSYVQRMLPIFSPAVSSQPIQHRSPNQSGVPVTAASAHQHQGSLPATAAHIHSPGQGDPAVSAPSACVSQERTPATSVSPCQADATGAAGMHAQPLTLPVTREHQGEETTGTAGVHAQPLTQPAVRARPEPMLMSSVLALRHHLTEGSGIPATVICASLSSCMGWADQAGAQGV</sequence>
<evidence type="ECO:0000313" key="3">
    <source>
        <dbReference type="Proteomes" id="UP000815325"/>
    </source>
</evidence>
<feature type="compositionally biased region" description="Polar residues" evidence="1">
    <location>
        <begin position="122"/>
        <end position="135"/>
    </location>
</feature>
<gene>
    <name evidence="2" type="ORF">DUNSADRAFT_6755</name>
</gene>
<feature type="region of interest" description="Disordered" evidence="1">
    <location>
        <begin position="1"/>
        <end position="198"/>
    </location>
</feature>
<feature type="compositionally biased region" description="Pro residues" evidence="1">
    <location>
        <begin position="58"/>
        <end position="98"/>
    </location>
</feature>
<protein>
    <submittedName>
        <fullName evidence="2">Uncharacterized protein</fullName>
    </submittedName>
</protein>
<name>A0ABQ7H6N1_DUNSA</name>
<feature type="non-terminal residue" evidence="2">
    <location>
        <position position="404"/>
    </location>
</feature>
<feature type="compositionally biased region" description="Polar residues" evidence="1">
    <location>
        <begin position="245"/>
        <end position="274"/>
    </location>
</feature>
<dbReference type="Proteomes" id="UP000815325">
    <property type="component" value="Unassembled WGS sequence"/>
</dbReference>
<evidence type="ECO:0000313" key="2">
    <source>
        <dbReference type="EMBL" id="KAF5842511.1"/>
    </source>
</evidence>
<evidence type="ECO:0000256" key="1">
    <source>
        <dbReference type="SAM" id="MobiDB-lite"/>
    </source>
</evidence>
<feature type="compositionally biased region" description="Polar residues" evidence="1">
    <location>
        <begin position="159"/>
        <end position="190"/>
    </location>
</feature>
<keyword evidence="3" id="KW-1185">Reference proteome</keyword>
<dbReference type="EMBL" id="MU069460">
    <property type="protein sequence ID" value="KAF5842511.1"/>
    <property type="molecule type" value="Genomic_DNA"/>
</dbReference>
<organism evidence="2 3">
    <name type="scientific">Dunaliella salina</name>
    <name type="common">Green alga</name>
    <name type="synonym">Protococcus salinus</name>
    <dbReference type="NCBI Taxonomy" id="3046"/>
    <lineage>
        <taxon>Eukaryota</taxon>
        <taxon>Viridiplantae</taxon>
        <taxon>Chlorophyta</taxon>
        <taxon>core chlorophytes</taxon>
        <taxon>Chlorophyceae</taxon>
        <taxon>CS clade</taxon>
        <taxon>Chlamydomonadales</taxon>
        <taxon>Dunaliellaceae</taxon>
        <taxon>Dunaliella</taxon>
    </lineage>
</organism>
<reference evidence="2" key="1">
    <citation type="submission" date="2017-08" db="EMBL/GenBank/DDBJ databases">
        <authorList>
            <person name="Polle J.E."/>
            <person name="Barry K."/>
            <person name="Cushman J."/>
            <person name="Schmutz J."/>
            <person name="Tran D."/>
            <person name="Hathwaick L.T."/>
            <person name="Yim W.C."/>
            <person name="Jenkins J."/>
            <person name="Mckie-Krisberg Z.M."/>
            <person name="Prochnik S."/>
            <person name="Lindquist E."/>
            <person name="Dockter R.B."/>
            <person name="Adam C."/>
            <person name="Molina H."/>
            <person name="Bunkerborg J."/>
            <person name="Jin E."/>
            <person name="Buchheim M."/>
            <person name="Magnuson J."/>
        </authorList>
    </citation>
    <scope>NUCLEOTIDE SEQUENCE</scope>
    <source>
        <strain evidence="2">CCAP 19/18</strain>
    </source>
</reference>
<proteinExistence type="predicted"/>
<feature type="compositionally biased region" description="Polar residues" evidence="1">
    <location>
        <begin position="1"/>
        <end position="11"/>
    </location>
</feature>
<comment type="caution">
    <text evidence="2">The sequence shown here is derived from an EMBL/GenBank/DDBJ whole genome shotgun (WGS) entry which is preliminary data.</text>
</comment>
<accession>A0ABQ7H6N1</accession>
<feature type="region of interest" description="Disordered" evidence="1">
    <location>
        <begin position="245"/>
        <end position="294"/>
    </location>
</feature>